<dbReference type="STRING" id="1302659.I858_012610"/>
<name>A0A1B1S3Q7_9BACL</name>
<gene>
    <name evidence="2" type="ORF">I858_012610</name>
</gene>
<dbReference type="AlphaFoldDB" id="A0A1B1S3Q7"/>
<feature type="domain" description="DUF58" evidence="1">
    <location>
        <begin position="46"/>
        <end position="245"/>
    </location>
</feature>
<dbReference type="OrthoDB" id="9776116at2"/>
<evidence type="ECO:0000313" key="3">
    <source>
        <dbReference type="Proteomes" id="UP000053354"/>
    </source>
</evidence>
<accession>A0A1B1S3Q7</accession>
<dbReference type="PANTHER" id="PTHR33608">
    <property type="entry name" value="BLL2464 PROTEIN"/>
    <property type="match status" value="1"/>
</dbReference>
<dbReference type="Proteomes" id="UP000053354">
    <property type="component" value="Chromosome"/>
</dbReference>
<dbReference type="PANTHER" id="PTHR33608:SF7">
    <property type="entry name" value="DUF58 DOMAIN-CONTAINING PROTEIN"/>
    <property type="match status" value="1"/>
</dbReference>
<dbReference type="InterPro" id="IPR002881">
    <property type="entry name" value="DUF58"/>
</dbReference>
<dbReference type="EMBL" id="CP016540">
    <property type="protein sequence ID" value="ANU27826.1"/>
    <property type="molecule type" value="Genomic_DNA"/>
</dbReference>
<dbReference type="Pfam" id="PF01882">
    <property type="entry name" value="DUF58"/>
    <property type="match status" value="1"/>
</dbReference>
<dbReference type="SUPFAM" id="SSF53300">
    <property type="entry name" value="vWA-like"/>
    <property type="match status" value="1"/>
</dbReference>
<dbReference type="KEGG" id="pll:I858_012610"/>
<reference evidence="2" key="1">
    <citation type="submission" date="2016-10" db="EMBL/GenBank/DDBJ databases">
        <authorList>
            <person name="See-Too W.S."/>
        </authorList>
    </citation>
    <scope>NUCLEOTIDE SEQUENCE</scope>
    <source>
        <strain evidence="2">L10.15</strain>
    </source>
</reference>
<dbReference type="InterPro" id="IPR036465">
    <property type="entry name" value="vWFA_dom_sf"/>
</dbReference>
<keyword evidence="3" id="KW-1185">Reference proteome</keyword>
<proteinExistence type="predicted"/>
<dbReference type="RefSeq" id="WP_049693413.1">
    <property type="nucleotide sequence ID" value="NZ_CP016540.2"/>
</dbReference>
<organism evidence="2 3">
    <name type="scientific">Planococcus versutus</name>
    <dbReference type="NCBI Taxonomy" id="1302659"/>
    <lineage>
        <taxon>Bacteria</taxon>
        <taxon>Bacillati</taxon>
        <taxon>Bacillota</taxon>
        <taxon>Bacilli</taxon>
        <taxon>Bacillales</taxon>
        <taxon>Caryophanaceae</taxon>
        <taxon>Planococcus</taxon>
    </lineage>
</organism>
<evidence type="ECO:0000259" key="1">
    <source>
        <dbReference type="Pfam" id="PF01882"/>
    </source>
</evidence>
<evidence type="ECO:0000313" key="2">
    <source>
        <dbReference type="EMBL" id="ANU27826.1"/>
    </source>
</evidence>
<protein>
    <recommendedName>
        <fullName evidence="1">DUF58 domain-containing protein</fullName>
    </recommendedName>
</protein>
<sequence>MTVLNLPADWGSRLSRYAIGTKAKIKGHHKGSHRSMRFGSSLDFSDFREYHPGDDVRHIDWNVYARTERIYIKRFLDEQEMRIHVLLDSSKSMSNKWLFAKQLAFSLGLMVLGSDDRLTVSAGSKKIIPFRKKGKSAKKLFEHFVSAMPDPENVSFVRQARFHAAKDSTVLFIVSDGLEPLEDWQVFFRQAPAFAHDIRFIHVTTQDERLPAYKGDLRFIDDETQQVTSVTVTEEALRAYQKQSELHSKGLESLCRTYGIAYLPVNVEDGIEQVLFHQMIRKNWIG</sequence>